<dbReference type="PANTHER" id="PTHR43289:SF34">
    <property type="entry name" value="SERINE_THREONINE-PROTEIN KINASE YBDM-RELATED"/>
    <property type="match status" value="1"/>
</dbReference>
<keyword evidence="8" id="KW-0723">Serine/threonine-protein kinase</keyword>
<keyword evidence="4 5" id="KW-0067">ATP-binding</keyword>
<organism evidence="8 9">
    <name type="scientific">Undibacterium seohonense</name>
    <dbReference type="NCBI Taxonomy" id="1344950"/>
    <lineage>
        <taxon>Bacteria</taxon>
        <taxon>Pseudomonadati</taxon>
        <taxon>Pseudomonadota</taxon>
        <taxon>Betaproteobacteria</taxon>
        <taxon>Burkholderiales</taxon>
        <taxon>Oxalobacteraceae</taxon>
        <taxon>Undibacterium</taxon>
    </lineage>
</organism>
<dbReference type="SMART" id="SM00220">
    <property type="entry name" value="S_TKc"/>
    <property type="match status" value="1"/>
</dbReference>
<dbReference type="PROSITE" id="PS00108">
    <property type="entry name" value="PROTEIN_KINASE_ST"/>
    <property type="match status" value="1"/>
</dbReference>
<dbReference type="CDD" id="cd14014">
    <property type="entry name" value="STKc_PknB_like"/>
    <property type="match status" value="1"/>
</dbReference>
<dbReference type="PANTHER" id="PTHR43289">
    <property type="entry name" value="MITOGEN-ACTIVATED PROTEIN KINASE KINASE KINASE 20-RELATED"/>
    <property type="match status" value="1"/>
</dbReference>
<evidence type="ECO:0000259" key="7">
    <source>
        <dbReference type="PROSITE" id="PS50011"/>
    </source>
</evidence>
<dbReference type="RefSeq" id="WP_186922725.1">
    <property type="nucleotide sequence ID" value="NZ_JACOFW010000009.1"/>
</dbReference>
<comment type="caution">
    <text evidence="8">The sequence shown here is derived from an EMBL/GenBank/DDBJ whole genome shotgun (WGS) entry which is preliminary data.</text>
</comment>
<dbReference type="GO" id="GO:0004674">
    <property type="term" value="F:protein serine/threonine kinase activity"/>
    <property type="evidence" value="ECO:0007669"/>
    <property type="project" value="UniProtKB-KW"/>
</dbReference>
<evidence type="ECO:0000256" key="3">
    <source>
        <dbReference type="ARBA" id="ARBA00022777"/>
    </source>
</evidence>
<dbReference type="Gene3D" id="1.10.510.10">
    <property type="entry name" value="Transferase(Phosphotransferase) domain 1"/>
    <property type="match status" value="1"/>
</dbReference>
<dbReference type="Proteomes" id="UP000648257">
    <property type="component" value="Unassembled WGS sequence"/>
</dbReference>
<name>A0ABR6X3W8_9BURK</name>
<dbReference type="InterPro" id="IPR017441">
    <property type="entry name" value="Protein_kinase_ATP_BS"/>
</dbReference>
<feature type="binding site" evidence="5">
    <location>
        <position position="132"/>
    </location>
    <ligand>
        <name>ATP</name>
        <dbReference type="ChEBI" id="CHEBI:30616"/>
    </ligand>
</feature>
<dbReference type="InterPro" id="IPR011990">
    <property type="entry name" value="TPR-like_helical_dom_sf"/>
</dbReference>
<reference evidence="8 9" key="1">
    <citation type="submission" date="2020-08" db="EMBL/GenBank/DDBJ databases">
        <title>Novel species isolated from subtropical streams in China.</title>
        <authorList>
            <person name="Lu H."/>
        </authorList>
    </citation>
    <scope>NUCLEOTIDE SEQUENCE [LARGE SCALE GENOMIC DNA]</scope>
    <source>
        <strain evidence="8 9">KACC 16656</strain>
    </source>
</reference>
<dbReference type="PROSITE" id="PS50011">
    <property type="entry name" value="PROTEIN_KINASE_DOM"/>
    <property type="match status" value="1"/>
</dbReference>
<dbReference type="Gene3D" id="1.25.40.10">
    <property type="entry name" value="Tetratricopeptide repeat domain"/>
    <property type="match status" value="1"/>
</dbReference>
<evidence type="ECO:0000256" key="2">
    <source>
        <dbReference type="ARBA" id="ARBA00022741"/>
    </source>
</evidence>
<evidence type="ECO:0000256" key="6">
    <source>
        <dbReference type="SAM" id="MobiDB-lite"/>
    </source>
</evidence>
<accession>A0ABR6X3W8</accession>
<dbReference type="PROSITE" id="PS00107">
    <property type="entry name" value="PROTEIN_KINASE_ATP"/>
    <property type="match status" value="1"/>
</dbReference>
<keyword evidence="1" id="KW-0808">Transferase</keyword>
<sequence>MSTSWQPLDPARWARVKALFEQCVELSESDAQTQLLAAESDLSVVEEVRKLLASLAEDANGELRNVLTQAPDWSAALLTQVNNHQQGRADNLREGERLGAWELQQRIGTGGMGDVFQARRADGRYQGLAAVKLLKVGRGSEDILQRFASEQQALARLNHPHIARLLDAGQSADAHPYFVMELVKGRAIDQACRGLSVPQRLEIFLQLCDAVAHAHRQLLVHRDLKPSNVLVDQDGQVKLLDFGIAKALDPVEAGELDQTQVGQRPYTPNFASPEQIRGEPVGTATDIYSLGVLLYVLLTGARPYGRQANTPIEAARSVLEETPTKPSSLSPEQVSDPDWLSTRKKLKGDLDNILLKSLEKDPAQRYTSVDALIADIRAHQSGHPVSAHAPKFSYLAKKFLARNRLPVALSGLAAAALIAGVSAALWQGHQAALARDNAQAHLQRIRTITRDLVLRYGDAITNVPGGLQIKEDLLKDLIKHLEELSAEAGSDPAWLAQLASVYARLAEIDGDDTGASLNKSAEGRAFAERAISLAAKVWPQQKQDASFVGWYMQALQVQALGLRADKKPEESVKVMQQALDLLEQAAIAVPANQQRAVRLNQAATLFRMGQFHDTQSVPSLNKPEVALEWFTKSEALLDQLGPGAATDAHANTLQWHQIRASLFGARALTKARLNGIRDARGDAEKAVQERRLAAQLAPNNTAVLDGLISEAANLGVILMRQPDPAAALKATSIAWEYVDKLARENGAGNKWESDKPRVALHHGRALVATGHFAEALPVVSLALEGLAARAKAQPNPNLDRMQAWQQLYRAQALYGNGDKTQALAIVQQSMNVLTPMSEQAKARDALLNLGEAQVLMMRWEPAKQVTWREKAIVSYERAHAILALAGDHEAQLLALQAMVKP</sequence>
<evidence type="ECO:0000313" key="8">
    <source>
        <dbReference type="EMBL" id="MBC3807637.1"/>
    </source>
</evidence>
<evidence type="ECO:0000256" key="5">
    <source>
        <dbReference type="PROSITE-ProRule" id="PRU10141"/>
    </source>
</evidence>
<dbReference type="SUPFAM" id="SSF48452">
    <property type="entry name" value="TPR-like"/>
    <property type="match status" value="1"/>
</dbReference>
<proteinExistence type="predicted"/>
<protein>
    <submittedName>
        <fullName evidence="8">Serine/threonine protein kinase</fullName>
    </submittedName>
</protein>
<dbReference type="Pfam" id="PF00069">
    <property type="entry name" value="Pkinase"/>
    <property type="match status" value="1"/>
</dbReference>
<gene>
    <name evidence="8" type="ORF">H8K52_09810</name>
</gene>
<evidence type="ECO:0000256" key="1">
    <source>
        <dbReference type="ARBA" id="ARBA00022679"/>
    </source>
</evidence>
<keyword evidence="2 5" id="KW-0547">Nucleotide-binding</keyword>
<feature type="compositionally biased region" description="Polar residues" evidence="6">
    <location>
        <begin position="324"/>
        <end position="333"/>
    </location>
</feature>
<dbReference type="InterPro" id="IPR011009">
    <property type="entry name" value="Kinase-like_dom_sf"/>
</dbReference>
<feature type="domain" description="Protein kinase" evidence="7">
    <location>
        <begin position="101"/>
        <end position="386"/>
    </location>
</feature>
<keyword evidence="3 8" id="KW-0418">Kinase</keyword>
<dbReference type="InterPro" id="IPR008271">
    <property type="entry name" value="Ser/Thr_kinase_AS"/>
</dbReference>
<feature type="region of interest" description="Disordered" evidence="6">
    <location>
        <begin position="319"/>
        <end position="338"/>
    </location>
</feature>
<dbReference type="EMBL" id="JACOFW010000009">
    <property type="protein sequence ID" value="MBC3807637.1"/>
    <property type="molecule type" value="Genomic_DNA"/>
</dbReference>
<dbReference type="Gene3D" id="3.30.200.20">
    <property type="entry name" value="Phosphorylase Kinase, domain 1"/>
    <property type="match status" value="1"/>
</dbReference>
<evidence type="ECO:0000256" key="4">
    <source>
        <dbReference type="ARBA" id="ARBA00022840"/>
    </source>
</evidence>
<keyword evidence="9" id="KW-1185">Reference proteome</keyword>
<dbReference type="InterPro" id="IPR000719">
    <property type="entry name" value="Prot_kinase_dom"/>
</dbReference>
<dbReference type="SUPFAM" id="SSF56112">
    <property type="entry name" value="Protein kinase-like (PK-like)"/>
    <property type="match status" value="1"/>
</dbReference>
<evidence type="ECO:0000313" key="9">
    <source>
        <dbReference type="Proteomes" id="UP000648257"/>
    </source>
</evidence>